<protein>
    <submittedName>
        <fullName evidence="1">Uncharacterized protein</fullName>
    </submittedName>
</protein>
<evidence type="ECO:0000313" key="2">
    <source>
        <dbReference type="Proteomes" id="UP000814033"/>
    </source>
</evidence>
<keyword evidence="2" id="KW-1185">Reference proteome</keyword>
<name>A0ACB8RPQ3_9AGAM</name>
<evidence type="ECO:0000313" key="1">
    <source>
        <dbReference type="EMBL" id="KAI0046151.1"/>
    </source>
</evidence>
<comment type="caution">
    <text evidence="1">The sequence shown here is derived from an EMBL/GenBank/DDBJ whole genome shotgun (WGS) entry which is preliminary data.</text>
</comment>
<sequence length="467" mass="51254">MAVHHQLPSLPTYNGLSASRIQSLYADIARQKHSNPTSYRANVAWWHTTLDAIVARGWQPQSNDKLILHADPGLPDALRYEGAGKPLCLGTVVTELASTHALIPHAQFLSATQSIYDPGWLPYRIASYVIAKPLWWALQQLNVVGTEDGGHESDAERWRRVKGDYVVVTLLERAADAVLAKQRSRAGASLADSLYSFDSFRAEFAHAALPDVVLSDSDLRVLVKYLERDRRAVITDKEVIKFIESSLEPPAVTAVDQGLLELKTAVSSMSAQVDSITAKIDACTEKAGAALRQKRKELALSYIRSRKQLETLLTQRLGSLEILQSTLLRVEAAADDIQILKTYESSTTTLRTILAHPALQRAAVEGTLEALASASADAREVDDAVRLGGEAARADAGLDIDEDELEAELAALVAEGEAERREREDVERVRREQEARESVSLRDVEQSERAQGSRQEAPVREALAEAA</sequence>
<organism evidence="1 2">
    <name type="scientific">Auriscalpium vulgare</name>
    <dbReference type="NCBI Taxonomy" id="40419"/>
    <lineage>
        <taxon>Eukaryota</taxon>
        <taxon>Fungi</taxon>
        <taxon>Dikarya</taxon>
        <taxon>Basidiomycota</taxon>
        <taxon>Agaricomycotina</taxon>
        <taxon>Agaricomycetes</taxon>
        <taxon>Russulales</taxon>
        <taxon>Auriscalpiaceae</taxon>
        <taxon>Auriscalpium</taxon>
    </lineage>
</organism>
<proteinExistence type="predicted"/>
<gene>
    <name evidence="1" type="ORF">FA95DRAFT_1583128</name>
</gene>
<reference evidence="1" key="2">
    <citation type="journal article" date="2022" name="New Phytol.">
        <title>Evolutionary transition to the ectomycorrhizal habit in the genomes of a hyperdiverse lineage of mushroom-forming fungi.</title>
        <authorList>
            <person name="Looney B."/>
            <person name="Miyauchi S."/>
            <person name="Morin E."/>
            <person name="Drula E."/>
            <person name="Courty P.E."/>
            <person name="Kohler A."/>
            <person name="Kuo A."/>
            <person name="LaButti K."/>
            <person name="Pangilinan J."/>
            <person name="Lipzen A."/>
            <person name="Riley R."/>
            <person name="Andreopoulos W."/>
            <person name="He G."/>
            <person name="Johnson J."/>
            <person name="Nolan M."/>
            <person name="Tritt A."/>
            <person name="Barry K.W."/>
            <person name="Grigoriev I.V."/>
            <person name="Nagy L.G."/>
            <person name="Hibbett D."/>
            <person name="Henrissat B."/>
            <person name="Matheny P.B."/>
            <person name="Labbe J."/>
            <person name="Martin F.M."/>
        </authorList>
    </citation>
    <scope>NUCLEOTIDE SEQUENCE</scope>
    <source>
        <strain evidence="1">FP105234-sp</strain>
    </source>
</reference>
<reference evidence="1" key="1">
    <citation type="submission" date="2021-02" db="EMBL/GenBank/DDBJ databases">
        <authorList>
            <consortium name="DOE Joint Genome Institute"/>
            <person name="Ahrendt S."/>
            <person name="Looney B.P."/>
            <person name="Miyauchi S."/>
            <person name="Morin E."/>
            <person name="Drula E."/>
            <person name="Courty P.E."/>
            <person name="Chicoki N."/>
            <person name="Fauchery L."/>
            <person name="Kohler A."/>
            <person name="Kuo A."/>
            <person name="Labutti K."/>
            <person name="Pangilinan J."/>
            <person name="Lipzen A."/>
            <person name="Riley R."/>
            <person name="Andreopoulos W."/>
            <person name="He G."/>
            <person name="Johnson J."/>
            <person name="Barry K.W."/>
            <person name="Grigoriev I.V."/>
            <person name="Nagy L."/>
            <person name="Hibbett D."/>
            <person name="Henrissat B."/>
            <person name="Matheny P.B."/>
            <person name="Labbe J."/>
            <person name="Martin F."/>
        </authorList>
    </citation>
    <scope>NUCLEOTIDE SEQUENCE</scope>
    <source>
        <strain evidence="1">FP105234-sp</strain>
    </source>
</reference>
<accession>A0ACB8RPQ3</accession>
<dbReference type="EMBL" id="MU275933">
    <property type="protein sequence ID" value="KAI0046151.1"/>
    <property type="molecule type" value="Genomic_DNA"/>
</dbReference>
<dbReference type="Proteomes" id="UP000814033">
    <property type="component" value="Unassembled WGS sequence"/>
</dbReference>